<accession>A0A8D1ZA21</accession>
<dbReference type="Ensembl" id="ENSSSCT00065071802.1">
    <property type="protein sequence ID" value="ENSSSCP00065031290.1"/>
    <property type="gene ID" value="ENSSSCG00065052431.1"/>
</dbReference>
<sequence>MAIINKSTNNKCWRRCGEKGTLLRWECKLVQPLWKTEWKYIRKLNIELPYDPVIPLLGIHLDKTFIQTDTCTPIFIAALFTVAKTWNLKVHRQMNVLRRCGTYTRWNTTQP</sequence>
<organism evidence="1 2">
    <name type="scientific">Sus scrofa</name>
    <name type="common">Pig</name>
    <dbReference type="NCBI Taxonomy" id="9823"/>
    <lineage>
        <taxon>Eukaryota</taxon>
        <taxon>Metazoa</taxon>
        <taxon>Chordata</taxon>
        <taxon>Craniata</taxon>
        <taxon>Vertebrata</taxon>
        <taxon>Euteleostomi</taxon>
        <taxon>Mammalia</taxon>
        <taxon>Eutheria</taxon>
        <taxon>Laurasiatheria</taxon>
        <taxon>Artiodactyla</taxon>
        <taxon>Suina</taxon>
        <taxon>Suidae</taxon>
        <taxon>Sus</taxon>
    </lineage>
</organism>
<dbReference type="Proteomes" id="UP000694725">
    <property type="component" value="Unplaced"/>
</dbReference>
<name>A0A8D1ZA21_PIG</name>
<dbReference type="AlphaFoldDB" id="A0A8D1ZA21"/>
<protein>
    <submittedName>
        <fullName evidence="1">Uncharacterized protein</fullName>
    </submittedName>
</protein>
<evidence type="ECO:0000313" key="1">
    <source>
        <dbReference type="Ensembl" id="ENSSSCP00065031290.1"/>
    </source>
</evidence>
<proteinExistence type="predicted"/>
<reference evidence="1" key="1">
    <citation type="submission" date="2025-08" db="UniProtKB">
        <authorList>
            <consortium name="Ensembl"/>
        </authorList>
    </citation>
    <scope>IDENTIFICATION</scope>
</reference>
<evidence type="ECO:0000313" key="2">
    <source>
        <dbReference type="Proteomes" id="UP000694725"/>
    </source>
</evidence>